<comment type="subunit">
    <text evidence="4">Interacts with translational regulator CsrA and flagellin(s).</text>
</comment>
<keyword evidence="3 4" id="KW-0810">Translation regulation</keyword>
<name>A0ABQ5QFI8_9BACT</name>
<keyword evidence="6" id="KW-1185">Reference proteome</keyword>
<evidence type="ECO:0000256" key="2">
    <source>
        <dbReference type="ARBA" id="ARBA00022795"/>
    </source>
</evidence>
<gene>
    <name evidence="4 5" type="primary">fliW</name>
    <name evidence="5" type="ORF">GETHLI_15930</name>
</gene>
<dbReference type="Proteomes" id="UP001165069">
    <property type="component" value="Unassembled WGS sequence"/>
</dbReference>
<evidence type="ECO:0000256" key="4">
    <source>
        <dbReference type="HAMAP-Rule" id="MF_01185"/>
    </source>
</evidence>
<sequence>MTPEPETTKPASPFFEEGVVLTFPKGLLGFEQLTSYRLVEPQDAYPLKFLQSTEAEEVSFICIDPVAVKKDYEVSLSDEEAQALGLESPEDALILTLVVVPENPRHMTTNLAGPLVVNVKTRVGYQIILSSETFPLRFPILVQD</sequence>
<evidence type="ECO:0000256" key="1">
    <source>
        <dbReference type="ARBA" id="ARBA00022490"/>
    </source>
</evidence>
<reference evidence="5 6" key="1">
    <citation type="journal article" date="2023" name="Antonie Van Leeuwenhoek">
        <title>Mesoterricola silvestris gen. nov., sp. nov., Mesoterricola sediminis sp. nov., Geothrix oryzae sp. nov., Geothrix edaphica sp. nov., Geothrix rubra sp. nov., and Geothrix limicola sp. nov., six novel members of Acidobacteriota isolated from soils.</title>
        <authorList>
            <person name="Itoh H."/>
            <person name="Sugisawa Y."/>
            <person name="Mise K."/>
            <person name="Xu Z."/>
            <person name="Kuniyasu M."/>
            <person name="Ushijima N."/>
            <person name="Kawano K."/>
            <person name="Kobayashi E."/>
            <person name="Shiratori Y."/>
            <person name="Masuda Y."/>
            <person name="Senoo K."/>
        </authorList>
    </citation>
    <scope>NUCLEOTIDE SEQUENCE [LARGE SCALE GENOMIC DNA]</scope>
    <source>
        <strain evidence="5 6">Red804</strain>
    </source>
</reference>
<organism evidence="5 6">
    <name type="scientific">Geothrix limicola</name>
    <dbReference type="NCBI Taxonomy" id="2927978"/>
    <lineage>
        <taxon>Bacteria</taxon>
        <taxon>Pseudomonadati</taxon>
        <taxon>Acidobacteriota</taxon>
        <taxon>Holophagae</taxon>
        <taxon>Holophagales</taxon>
        <taxon>Holophagaceae</taxon>
        <taxon>Geothrix</taxon>
    </lineage>
</organism>
<dbReference type="InterPro" id="IPR024046">
    <property type="entry name" value="Flagellar_assmbl_FliW_dom_sf"/>
</dbReference>
<proteinExistence type="inferred from homology"/>
<keyword evidence="5" id="KW-0282">Flagellum</keyword>
<dbReference type="HAMAP" id="MF_01185">
    <property type="entry name" value="FliW"/>
    <property type="match status" value="1"/>
</dbReference>
<dbReference type="PANTHER" id="PTHR39190:SF1">
    <property type="entry name" value="FLAGELLAR ASSEMBLY FACTOR FLIW"/>
    <property type="match status" value="1"/>
</dbReference>
<accession>A0ABQ5QFI8</accession>
<dbReference type="SUPFAM" id="SSF141457">
    <property type="entry name" value="BH3618-like"/>
    <property type="match status" value="1"/>
</dbReference>
<comment type="function">
    <text evidence="4">Acts as an anti-CsrA protein, binds CsrA and prevents it from repressing translation of its target genes, one of which is flagellin. Binds to flagellin and participates in the assembly of the flagellum.</text>
</comment>
<dbReference type="Pfam" id="PF02623">
    <property type="entry name" value="FliW"/>
    <property type="match status" value="1"/>
</dbReference>
<dbReference type="Gene3D" id="2.30.290.10">
    <property type="entry name" value="BH3618-like"/>
    <property type="match status" value="1"/>
</dbReference>
<evidence type="ECO:0000256" key="3">
    <source>
        <dbReference type="ARBA" id="ARBA00022845"/>
    </source>
</evidence>
<comment type="caution">
    <text evidence="5">The sequence shown here is derived from an EMBL/GenBank/DDBJ whole genome shotgun (WGS) entry which is preliminary data.</text>
</comment>
<dbReference type="EMBL" id="BSDE01000003">
    <property type="protein sequence ID" value="GLH73091.1"/>
    <property type="molecule type" value="Genomic_DNA"/>
</dbReference>
<evidence type="ECO:0000313" key="5">
    <source>
        <dbReference type="EMBL" id="GLH73091.1"/>
    </source>
</evidence>
<comment type="subcellular location">
    <subcellularLocation>
        <location evidence="4">Cytoplasm</location>
    </subcellularLocation>
</comment>
<comment type="similarity">
    <text evidence="4">Belongs to the FliW family.</text>
</comment>
<keyword evidence="2 4" id="KW-1005">Bacterial flagellum biogenesis</keyword>
<protein>
    <recommendedName>
        <fullName evidence="4">Flagellar assembly factor FliW</fullName>
    </recommendedName>
</protein>
<evidence type="ECO:0000313" key="6">
    <source>
        <dbReference type="Proteomes" id="UP001165069"/>
    </source>
</evidence>
<keyword evidence="1 4" id="KW-0963">Cytoplasm</keyword>
<dbReference type="InterPro" id="IPR003775">
    <property type="entry name" value="Flagellar_assembly_factor_FliW"/>
</dbReference>
<keyword evidence="5" id="KW-0966">Cell projection</keyword>
<dbReference type="PANTHER" id="PTHR39190">
    <property type="entry name" value="FLAGELLAR ASSEMBLY FACTOR FLIW"/>
    <property type="match status" value="1"/>
</dbReference>
<dbReference type="RefSeq" id="WP_285573678.1">
    <property type="nucleotide sequence ID" value="NZ_BSDE01000003.1"/>
</dbReference>
<keyword evidence="4" id="KW-0143">Chaperone</keyword>
<keyword evidence="5" id="KW-0969">Cilium</keyword>